<dbReference type="SUPFAM" id="SSF51182">
    <property type="entry name" value="RmlC-like cupins"/>
    <property type="match status" value="1"/>
</dbReference>
<dbReference type="SMART" id="SM00342">
    <property type="entry name" value="HTH_ARAC"/>
    <property type="match status" value="1"/>
</dbReference>
<dbReference type="PRINTS" id="PR00032">
    <property type="entry name" value="HTHARAC"/>
</dbReference>
<gene>
    <name evidence="5" type="ORF">D2V07_05350</name>
</gene>
<dbReference type="InterPro" id="IPR014710">
    <property type="entry name" value="RmlC-like_jellyroll"/>
</dbReference>
<keyword evidence="6" id="KW-1185">Reference proteome</keyword>
<organism evidence="5 6">
    <name type="scientific">Aurantiacibacter zhengii</name>
    <dbReference type="NCBI Taxonomy" id="2307003"/>
    <lineage>
        <taxon>Bacteria</taxon>
        <taxon>Pseudomonadati</taxon>
        <taxon>Pseudomonadota</taxon>
        <taxon>Alphaproteobacteria</taxon>
        <taxon>Sphingomonadales</taxon>
        <taxon>Erythrobacteraceae</taxon>
        <taxon>Aurantiacibacter</taxon>
    </lineage>
</organism>
<dbReference type="CDD" id="cd06999">
    <property type="entry name" value="cupin_HpaA-like_N"/>
    <property type="match status" value="1"/>
</dbReference>
<dbReference type="GO" id="GO:0003700">
    <property type="term" value="F:DNA-binding transcription factor activity"/>
    <property type="evidence" value="ECO:0007669"/>
    <property type="project" value="InterPro"/>
</dbReference>
<evidence type="ECO:0000256" key="1">
    <source>
        <dbReference type="ARBA" id="ARBA00023015"/>
    </source>
</evidence>
<dbReference type="RefSeq" id="WP_119586082.1">
    <property type="nucleotide sequence ID" value="NZ_CAWODQ010000012.1"/>
</dbReference>
<dbReference type="PROSITE" id="PS01124">
    <property type="entry name" value="HTH_ARAC_FAMILY_2"/>
    <property type="match status" value="1"/>
</dbReference>
<dbReference type="OrthoDB" id="9814125at2"/>
<dbReference type="Gene3D" id="2.60.120.10">
    <property type="entry name" value="Jelly Rolls"/>
    <property type="match status" value="1"/>
</dbReference>
<protein>
    <submittedName>
        <fullName evidence="5">Helix-turn-helix domain-containing protein</fullName>
    </submittedName>
</protein>
<evidence type="ECO:0000313" key="6">
    <source>
        <dbReference type="Proteomes" id="UP000286576"/>
    </source>
</evidence>
<keyword evidence="2" id="KW-0238">DNA-binding</keyword>
<dbReference type="Proteomes" id="UP000286576">
    <property type="component" value="Unassembled WGS sequence"/>
</dbReference>
<dbReference type="InterPro" id="IPR011051">
    <property type="entry name" value="RmlC_Cupin_sf"/>
</dbReference>
<accession>A0A418NVL2</accession>
<evidence type="ECO:0000259" key="4">
    <source>
        <dbReference type="PROSITE" id="PS01124"/>
    </source>
</evidence>
<dbReference type="EMBL" id="QXFL01000002">
    <property type="protein sequence ID" value="RIV88063.1"/>
    <property type="molecule type" value="Genomic_DNA"/>
</dbReference>
<dbReference type="Gene3D" id="1.10.10.60">
    <property type="entry name" value="Homeodomain-like"/>
    <property type="match status" value="1"/>
</dbReference>
<dbReference type="PANTHER" id="PTHR43280:SF32">
    <property type="entry name" value="TRANSCRIPTIONAL REGULATORY PROTEIN"/>
    <property type="match status" value="1"/>
</dbReference>
<dbReference type="InterPro" id="IPR009057">
    <property type="entry name" value="Homeodomain-like_sf"/>
</dbReference>
<dbReference type="GO" id="GO:0043565">
    <property type="term" value="F:sequence-specific DNA binding"/>
    <property type="evidence" value="ECO:0007669"/>
    <property type="project" value="InterPro"/>
</dbReference>
<name>A0A418NVL2_9SPHN</name>
<evidence type="ECO:0000313" key="5">
    <source>
        <dbReference type="EMBL" id="RIV88063.1"/>
    </source>
</evidence>
<evidence type="ECO:0000256" key="2">
    <source>
        <dbReference type="ARBA" id="ARBA00023125"/>
    </source>
</evidence>
<keyword evidence="1" id="KW-0805">Transcription regulation</keyword>
<dbReference type="Pfam" id="PF12833">
    <property type="entry name" value="HTH_18"/>
    <property type="match status" value="1"/>
</dbReference>
<evidence type="ECO:0000256" key="3">
    <source>
        <dbReference type="ARBA" id="ARBA00023163"/>
    </source>
</evidence>
<proteinExistence type="predicted"/>
<dbReference type="AlphaFoldDB" id="A0A418NVL2"/>
<keyword evidence="3" id="KW-0804">Transcription</keyword>
<dbReference type="InterPro" id="IPR047264">
    <property type="entry name" value="Cupin_HpaA-like_N"/>
</dbReference>
<comment type="caution">
    <text evidence="5">The sequence shown here is derived from an EMBL/GenBank/DDBJ whole genome shotgun (WGS) entry which is preliminary data.</text>
</comment>
<reference evidence="5 6" key="1">
    <citation type="submission" date="2018-08" db="EMBL/GenBank/DDBJ databases">
        <title>Erythrobacter zhengii sp.nov., a bacterium isolated from deep-sea sediment.</title>
        <authorList>
            <person name="Fang C."/>
            <person name="Wu Y.-H."/>
            <person name="Sun C."/>
            <person name="Wang H."/>
            <person name="Cheng H."/>
            <person name="Meng F.-X."/>
            <person name="Wang C.-S."/>
            <person name="Xu X.-W."/>
        </authorList>
    </citation>
    <scope>NUCLEOTIDE SEQUENCE [LARGE SCALE GENOMIC DNA]</scope>
    <source>
        <strain evidence="5 6">V18</strain>
    </source>
</reference>
<dbReference type="InterPro" id="IPR018060">
    <property type="entry name" value="HTH_AraC"/>
</dbReference>
<dbReference type="SUPFAM" id="SSF46689">
    <property type="entry name" value="Homeodomain-like"/>
    <property type="match status" value="1"/>
</dbReference>
<dbReference type="PANTHER" id="PTHR43280">
    <property type="entry name" value="ARAC-FAMILY TRANSCRIPTIONAL REGULATOR"/>
    <property type="match status" value="1"/>
</dbReference>
<feature type="domain" description="HTH araC/xylS-type" evidence="4">
    <location>
        <begin position="191"/>
        <end position="289"/>
    </location>
</feature>
<sequence>MPGSAVPYFYLYGEPPRAVDQTFVHLERLDDRSRPSEWTIRPHSHTDLHQIFLLQSGGGDVVIEGVHNHVPAPALITIPATAVHGFDWSEDSAGWVLTVSVAFYEHLVRDHADLALLFGQSHLLALDAPAHREAASWATDLIKELGWSATGHRAAVEASVLRFAILCARLAEADRGKHVGIAASPSAALVARYRGRVEDRFRKREPITVHATALATSQSVLRSACQKIAGRSPSQILDDRALLEAKRLLLYSHMSIAEIAYSLGFTDPAYFSRFFSRQEGCAPSGFRQSRRHA</sequence>
<dbReference type="InterPro" id="IPR020449">
    <property type="entry name" value="Tscrpt_reg_AraC-type_HTH"/>
</dbReference>